<feature type="binding site" evidence="15">
    <location>
        <position position="86"/>
    </location>
    <ligand>
        <name>ATP</name>
        <dbReference type="ChEBI" id="CHEBI:30616"/>
    </ligand>
</feature>
<dbReference type="InterPro" id="IPR001650">
    <property type="entry name" value="Helicase_C-like"/>
</dbReference>
<dbReference type="InterPro" id="IPR014001">
    <property type="entry name" value="Helicase_ATP-bd"/>
</dbReference>
<dbReference type="Pfam" id="PF21090">
    <property type="entry name" value="P-loop_SecA"/>
    <property type="match status" value="2"/>
</dbReference>
<sequence length="873" mass="97180">MPMRILGSLFDPNDREVKQHLRMAREISELEPELEAVDDHALRERAAELRQRAAEGESLDDLLVESFALTREAARRTIGMRHFDVQLVGGIVLHMGKIAEMKTGEGKTLVASLPLVLNALAGRGAHLVTVNDYLARRDAGWMAPVYDLLGLTVGVVVPGTPGVLMGHVYDPEYLDENHTDPRLQHLKPVGRNEAYACDITYGTNNEFGFDYLRDNMATELGQRVQRQLSYAIVDEVDSILIDEARTPLIISGQSDESTDKYYEYSRHAARLQEGIDYTVEEKYKATSLTEEGINKMQRTTGIKNIYDLEHVVESHQINQALKAKALYQRERDYLVINGEVIIVDEFTGRTMQGRRWSDGLHQAVEAKEGLKVQQEQKTLATITLQNFFRLYDKLAGMTGTALTEAEEFHKIYGLEVVEIPTNKPMTRTDHSDVIYKSEESKFEAVIDEIREMNEAGRPVLVGTVSVEKSERLARLLGKRGMRHNVLNAKQHEREAAIVAEAGQPAAVTIATNMAGRGTDIVLGDGVAGAGGLHIIGTERHESRRIDNQLRGRAGRQGDPGSSRFFISLEDDLMRIFGPAADRIGRLMDRLDVEPIEHRWVANSIEGAQKKVEGMNFDTRKHVVEYDNVMNIQRAIVYGERDKVLAGANTRENILDYIRDVIAKGVDGHCQGRHPENWDLEGLVNYLGHYFPIAPGTVLPESALKQGQAGLTDYLHGAAVEAYEAKENQLGDEELCRSVERFVVLRTIDQKWIDYLTTMEHFREGIGLQAYGQKDPLVEYKNEAHTMFEELTDGIRADIVANMFRVQVTPQEPPPQPRPAYNGGGPSGGSAPAAAAQASGPGEPVGVGAAGKKLGRNDLCWCGSGRKYKRCHGR</sequence>
<evidence type="ECO:0000256" key="4">
    <source>
        <dbReference type="ARBA" id="ARBA00022448"/>
    </source>
</evidence>
<dbReference type="GO" id="GO:0017038">
    <property type="term" value="P:protein import"/>
    <property type="evidence" value="ECO:0007669"/>
    <property type="project" value="InterPro"/>
</dbReference>
<dbReference type="SUPFAM" id="SSF81886">
    <property type="entry name" value="Helical scaffold and wing domains of SecA"/>
    <property type="match status" value="1"/>
</dbReference>
<dbReference type="GO" id="GO:0006605">
    <property type="term" value="P:protein targeting"/>
    <property type="evidence" value="ECO:0007669"/>
    <property type="project" value="UniProtKB-UniRule"/>
</dbReference>
<organism evidence="20 21">
    <name type="scientific">Candidatus Nephthysia bennettiae</name>
    <dbReference type="NCBI Taxonomy" id="3127016"/>
    <lineage>
        <taxon>Bacteria</taxon>
        <taxon>Bacillati</taxon>
        <taxon>Candidatus Dormiibacterota</taxon>
        <taxon>Candidatus Dormibacteria</taxon>
        <taxon>Candidatus Dormibacterales</taxon>
        <taxon>Candidatus Dormibacteraceae</taxon>
        <taxon>Candidatus Nephthysia</taxon>
    </lineage>
</organism>
<evidence type="ECO:0000259" key="18">
    <source>
        <dbReference type="PROSITE" id="PS51194"/>
    </source>
</evidence>
<dbReference type="InterPro" id="IPR014018">
    <property type="entry name" value="SecA_motor_DEAD"/>
</dbReference>
<dbReference type="SMART" id="SM00958">
    <property type="entry name" value="SecA_PP_bind"/>
    <property type="match status" value="1"/>
</dbReference>
<keyword evidence="14 15" id="KW-0472">Membrane</keyword>
<evidence type="ECO:0000313" key="20">
    <source>
        <dbReference type="EMBL" id="MBJ7598132.1"/>
    </source>
</evidence>
<dbReference type="FunFam" id="3.90.1440.10:FF:000003">
    <property type="entry name" value="Preprotein translocase SecA subunit"/>
    <property type="match status" value="1"/>
</dbReference>
<dbReference type="Gene3D" id="3.90.1440.10">
    <property type="entry name" value="SecA, preprotein cross-linking domain"/>
    <property type="match status" value="1"/>
</dbReference>
<dbReference type="FunFam" id="3.40.50.300:FF:000429">
    <property type="entry name" value="Preprotein translocase subunit SecA"/>
    <property type="match status" value="1"/>
</dbReference>
<feature type="binding site" evidence="15">
    <location>
        <position position="519"/>
    </location>
    <ligand>
        <name>ATP</name>
        <dbReference type="ChEBI" id="CHEBI:30616"/>
    </ligand>
</feature>
<reference evidence="20" key="1">
    <citation type="submission" date="2020-10" db="EMBL/GenBank/DDBJ databases">
        <title>Ca. Dormibacterota MAGs.</title>
        <authorList>
            <person name="Montgomery K."/>
        </authorList>
    </citation>
    <scope>NUCLEOTIDE SEQUENCE [LARGE SCALE GENOMIC DNA]</scope>
    <source>
        <strain evidence="20">SC8812_S17_10</strain>
    </source>
</reference>
<accession>A0A934ND75</accession>
<dbReference type="InterPro" id="IPR036670">
    <property type="entry name" value="SecA_X-link_sf"/>
</dbReference>
<dbReference type="Gene3D" id="1.10.3060.10">
    <property type="entry name" value="Helical scaffold and wing domains of SecA"/>
    <property type="match status" value="1"/>
</dbReference>
<protein>
    <recommendedName>
        <fullName evidence="15">Protein translocase subunit SecA</fullName>
        <ecNumber evidence="15">7.4.2.8</ecNumber>
    </recommendedName>
</protein>
<evidence type="ECO:0000256" key="3">
    <source>
        <dbReference type="ARBA" id="ARBA00007650"/>
    </source>
</evidence>
<dbReference type="AlphaFoldDB" id="A0A934ND75"/>
<keyword evidence="9" id="KW-0862">Zinc</keyword>
<dbReference type="PROSITE" id="PS51192">
    <property type="entry name" value="HELICASE_ATP_BIND_1"/>
    <property type="match status" value="1"/>
</dbReference>
<dbReference type="SUPFAM" id="SSF81767">
    <property type="entry name" value="Pre-protein crosslinking domain of SecA"/>
    <property type="match status" value="1"/>
</dbReference>
<dbReference type="PANTHER" id="PTHR30612">
    <property type="entry name" value="SECA INNER MEMBRANE COMPONENT OF SEC PROTEIN SECRETION SYSTEM"/>
    <property type="match status" value="1"/>
</dbReference>
<dbReference type="InterPro" id="IPR004027">
    <property type="entry name" value="SEC_C_motif"/>
</dbReference>
<dbReference type="Gene3D" id="3.10.450.50">
    <property type="match status" value="1"/>
</dbReference>
<dbReference type="GO" id="GO:0043952">
    <property type="term" value="P:protein transport by the Sec complex"/>
    <property type="evidence" value="ECO:0007669"/>
    <property type="project" value="TreeGrafter"/>
</dbReference>
<dbReference type="InterPro" id="IPR044722">
    <property type="entry name" value="SecA_SF2_C"/>
</dbReference>
<feature type="domain" description="Helicase C-terminal" evidence="18">
    <location>
        <begin position="441"/>
        <end position="612"/>
    </location>
</feature>
<evidence type="ECO:0000256" key="9">
    <source>
        <dbReference type="ARBA" id="ARBA00022833"/>
    </source>
</evidence>
<dbReference type="InterPro" id="IPR036266">
    <property type="entry name" value="SecA_Wing/Scaffold_sf"/>
</dbReference>
<keyword evidence="11 15" id="KW-0653">Protein transport</keyword>
<feature type="region of interest" description="Disordered" evidence="16">
    <location>
        <begin position="808"/>
        <end position="854"/>
    </location>
</feature>
<comment type="similarity">
    <text evidence="3 15">Belongs to the SecA family.</text>
</comment>
<dbReference type="GO" id="GO:0005524">
    <property type="term" value="F:ATP binding"/>
    <property type="evidence" value="ECO:0007669"/>
    <property type="project" value="UniProtKB-UniRule"/>
</dbReference>
<dbReference type="Pfam" id="PF07516">
    <property type="entry name" value="SecA_SW"/>
    <property type="match status" value="1"/>
</dbReference>
<dbReference type="GO" id="GO:0031522">
    <property type="term" value="C:cell envelope Sec protein transport complex"/>
    <property type="evidence" value="ECO:0007669"/>
    <property type="project" value="TreeGrafter"/>
</dbReference>
<dbReference type="Gene3D" id="3.40.50.300">
    <property type="entry name" value="P-loop containing nucleotide triphosphate hydrolases"/>
    <property type="match status" value="3"/>
</dbReference>
<evidence type="ECO:0000256" key="15">
    <source>
        <dbReference type="HAMAP-Rule" id="MF_01382"/>
    </source>
</evidence>
<comment type="subunit">
    <text evidence="15">Monomer and homodimer. Part of the essential Sec protein translocation apparatus which comprises SecA, SecYEG and auxiliary proteins SecDF. Other proteins may also be involved.</text>
</comment>
<keyword evidence="5 15" id="KW-1003">Cell membrane</keyword>
<proteinExistence type="inferred from homology"/>
<dbReference type="PROSITE" id="PS51196">
    <property type="entry name" value="SECA_MOTOR_DEAD"/>
    <property type="match status" value="1"/>
</dbReference>
<dbReference type="Pfam" id="PF07517">
    <property type="entry name" value="SecA_DEAD"/>
    <property type="match status" value="1"/>
</dbReference>
<evidence type="ECO:0000256" key="14">
    <source>
        <dbReference type="ARBA" id="ARBA00023136"/>
    </source>
</evidence>
<dbReference type="SUPFAM" id="SSF52540">
    <property type="entry name" value="P-loop containing nucleoside triphosphate hydrolases"/>
    <property type="match status" value="2"/>
</dbReference>
<evidence type="ECO:0000313" key="21">
    <source>
        <dbReference type="Proteomes" id="UP000612893"/>
    </source>
</evidence>
<dbReference type="PROSITE" id="PS01312">
    <property type="entry name" value="SECA"/>
    <property type="match status" value="1"/>
</dbReference>
<dbReference type="GO" id="GO:0046872">
    <property type="term" value="F:metal ion binding"/>
    <property type="evidence" value="ECO:0007669"/>
    <property type="project" value="UniProtKB-KW"/>
</dbReference>
<comment type="caution">
    <text evidence="20">The sequence shown here is derived from an EMBL/GenBank/DDBJ whole genome shotgun (WGS) entry which is preliminary data.</text>
</comment>
<dbReference type="GO" id="GO:0005829">
    <property type="term" value="C:cytosol"/>
    <property type="evidence" value="ECO:0007669"/>
    <property type="project" value="TreeGrafter"/>
</dbReference>
<comment type="cofactor">
    <cofactor evidence="1">
        <name>Zn(2+)</name>
        <dbReference type="ChEBI" id="CHEBI:29105"/>
    </cofactor>
</comment>
<evidence type="ECO:0000256" key="1">
    <source>
        <dbReference type="ARBA" id="ARBA00001947"/>
    </source>
</evidence>
<dbReference type="HAMAP" id="MF_01382">
    <property type="entry name" value="SecA"/>
    <property type="match status" value="1"/>
</dbReference>
<gene>
    <name evidence="15" type="primary">secA</name>
    <name evidence="20" type="ORF">JF922_08610</name>
</gene>
<dbReference type="InterPro" id="IPR011130">
    <property type="entry name" value="SecA_preprotein_X-link_dom"/>
</dbReference>
<keyword evidence="12 15" id="KW-1278">Translocase</keyword>
<feature type="binding site" evidence="15">
    <location>
        <begin position="104"/>
        <end position="108"/>
    </location>
    <ligand>
        <name>ATP</name>
        <dbReference type="ChEBI" id="CHEBI:30616"/>
    </ligand>
</feature>
<dbReference type="CDD" id="cd18803">
    <property type="entry name" value="SF2_C_secA"/>
    <property type="match status" value="1"/>
</dbReference>
<keyword evidence="6 15" id="KW-0963">Cytoplasm</keyword>
<evidence type="ECO:0000256" key="2">
    <source>
        <dbReference type="ARBA" id="ARBA00004170"/>
    </source>
</evidence>
<dbReference type="InterPro" id="IPR000185">
    <property type="entry name" value="SecA"/>
</dbReference>
<feature type="domain" description="Helicase ATP-binding" evidence="17">
    <location>
        <begin position="88"/>
        <end position="252"/>
    </location>
</feature>
<comment type="subcellular location">
    <subcellularLocation>
        <location evidence="15">Cell membrane</location>
        <topology evidence="15">Peripheral membrane protein</topology>
        <orientation evidence="15">Cytoplasmic side</orientation>
    </subcellularLocation>
    <subcellularLocation>
        <location evidence="15">Cytoplasm</location>
    </subcellularLocation>
    <subcellularLocation>
        <location evidence="2">Membrane</location>
        <topology evidence="2">Peripheral membrane protein</topology>
    </subcellularLocation>
    <text evidence="15">Distribution is 50-50.</text>
</comment>
<dbReference type="InterPro" id="IPR011115">
    <property type="entry name" value="SecA_DEAD"/>
</dbReference>
<dbReference type="CDD" id="cd17928">
    <property type="entry name" value="DEXDc_SecA"/>
    <property type="match status" value="1"/>
</dbReference>
<dbReference type="Pfam" id="PF02810">
    <property type="entry name" value="SEC-C"/>
    <property type="match status" value="1"/>
</dbReference>
<dbReference type="EMBL" id="JAEKNR010000095">
    <property type="protein sequence ID" value="MBJ7598132.1"/>
    <property type="molecule type" value="Genomic_DNA"/>
</dbReference>
<dbReference type="PRINTS" id="PR00906">
    <property type="entry name" value="SECA"/>
</dbReference>
<evidence type="ECO:0000259" key="17">
    <source>
        <dbReference type="PROSITE" id="PS51192"/>
    </source>
</evidence>
<dbReference type="EC" id="7.4.2.8" evidence="15"/>
<keyword evidence="8 15" id="KW-0547">Nucleotide-binding</keyword>
<evidence type="ECO:0000256" key="13">
    <source>
        <dbReference type="ARBA" id="ARBA00023010"/>
    </source>
</evidence>
<keyword evidence="13 15" id="KW-0811">Translocation</keyword>
<evidence type="ECO:0000256" key="12">
    <source>
        <dbReference type="ARBA" id="ARBA00022967"/>
    </source>
</evidence>
<evidence type="ECO:0000256" key="16">
    <source>
        <dbReference type="SAM" id="MobiDB-lite"/>
    </source>
</evidence>
<feature type="domain" description="SecA family profile" evidence="19">
    <location>
        <begin position="2"/>
        <end position="599"/>
    </location>
</feature>
<dbReference type="Pfam" id="PF01043">
    <property type="entry name" value="SecA_PP_bind"/>
    <property type="match status" value="1"/>
</dbReference>
<evidence type="ECO:0000256" key="11">
    <source>
        <dbReference type="ARBA" id="ARBA00022927"/>
    </source>
</evidence>
<dbReference type="Proteomes" id="UP000612893">
    <property type="component" value="Unassembled WGS sequence"/>
</dbReference>
<evidence type="ECO:0000259" key="19">
    <source>
        <dbReference type="PROSITE" id="PS51196"/>
    </source>
</evidence>
<keyword evidence="4 15" id="KW-0813">Transport</keyword>
<comment type="catalytic activity">
    <reaction evidence="15">
        <text>ATP + H2O + cellular proteinSide 1 = ADP + phosphate + cellular proteinSide 2.</text>
        <dbReference type="EC" id="7.4.2.8"/>
    </reaction>
</comment>
<dbReference type="RefSeq" id="WP_338200886.1">
    <property type="nucleotide sequence ID" value="NZ_JAEKNR010000095.1"/>
</dbReference>
<dbReference type="InterPro" id="IPR011116">
    <property type="entry name" value="SecA_Wing/Scaffold"/>
</dbReference>
<evidence type="ECO:0000256" key="5">
    <source>
        <dbReference type="ARBA" id="ARBA00022475"/>
    </source>
</evidence>
<dbReference type="InterPro" id="IPR020937">
    <property type="entry name" value="SecA_CS"/>
</dbReference>
<dbReference type="SMART" id="SM00957">
    <property type="entry name" value="SecA_DEAD"/>
    <property type="match status" value="1"/>
</dbReference>
<dbReference type="NCBIfam" id="NF006630">
    <property type="entry name" value="PRK09200.1"/>
    <property type="match status" value="1"/>
</dbReference>
<name>A0A934ND75_9BACT</name>
<evidence type="ECO:0000256" key="10">
    <source>
        <dbReference type="ARBA" id="ARBA00022840"/>
    </source>
</evidence>
<evidence type="ECO:0000256" key="8">
    <source>
        <dbReference type="ARBA" id="ARBA00022741"/>
    </source>
</evidence>
<dbReference type="PROSITE" id="PS51194">
    <property type="entry name" value="HELICASE_CTER"/>
    <property type="match status" value="1"/>
</dbReference>
<keyword evidence="7" id="KW-0479">Metal-binding</keyword>
<dbReference type="GO" id="GO:0008564">
    <property type="term" value="F:protein-exporting ATPase activity"/>
    <property type="evidence" value="ECO:0007669"/>
    <property type="project" value="UniProtKB-EC"/>
</dbReference>
<keyword evidence="10 15" id="KW-0067">ATP-binding</keyword>
<dbReference type="GO" id="GO:0005886">
    <property type="term" value="C:plasma membrane"/>
    <property type="evidence" value="ECO:0007669"/>
    <property type="project" value="UniProtKB-SubCell"/>
</dbReference>
<evidence type="ECO:0000256" key="7">
    <source>
        <dbReference type="ARBA" id="ARBA00022723"/>
    </source>
</evidence>
<keyword evidence="21" id="KW-1185">Reference proteome</keyword>
<feature type="compositionally biased region" description="Low complexity" evidence="16">
    <location>
        <begin position="828"/>
        <end position="841"/>
    </location>
</feature>
<dbReference type="InterPro" id="IPR027417">
    <property type="entry name" value="P-loop_NTPase"/>
</dbReference>
<comment type="function">
    <text evidence="15">Part of the Sec protein translocase complex. Interacts with the SecYEG preprotein conducting channel. Has a central role in coupling the hydrolysis of ATP to the transfer of proteins into and across the cell membrane, serving as an ATP-driven molecular motor driving the stepwise translocation of polypeptide chains across the membrane.</text>
</comment>
<dbReference type="PANTHER" id="PTHR30612:SF0">
    <property type="entry name" value="CHLOROPLAST PROTEIN-TRANSPORTING ATPASE"/>
    <property type="match status" value="1"/>
</dbReference>
<evidence type="ECO:0000256" key="6">
    <source>
        <dbReference type="ARBA" id="ARBA00022490"/>
    </source>
</evidence>
<dbReference type="GO" id="GO:0065002">
    <property type="term" value="P:intracellular protein transmembrane transport"/>
    <property type="evidence" value="ECO:0007669"/>
    <property type="project" value="UniProtKB-UniRule"/>
</dbReference>